<evidence type="ECO:0000313" key="3">
    <source>
        <dbReference type="EMBL" id="GKV24796.1"/>
    </source>
</evidence>
<name>A0AAV5KJU6_9ROSI</name>
<dbReference type="EMBL" id="BPVZ01000066">
    <property type="protein sequence ID" value="GKV24796.1"/>
    <property type="molecule type" value="Genomic_DNA"/>
</dbReference>
<evidence type="ECO:0000313" key="4">
    <source>
        <dbReference type="Proteomes" id="UP001054252"/>
    </source>
</evidence>
<feature type="compositionally biased region" description="Basic and acidic residues" evidence="1">
    <location>
        <begin position="455"/>
        <end position="504"/>
    </location>
</feature>
<dbReference type="PANTHER" id="PTHR33223:SF11">
    <property type="entry name" value="ELEMENT PROTEIN, PUTATIVE-RELATED"/>
    <property type="match status" value="1"/>
</dbReference>
<protein>
    <recommendedName>
        <fullName evidence="2">Retrotransposon gag domain-containing protein</fullName>
    </recommendedName>
</protein>
<gene>
    <name evidence="3" type="ORF">SLEP1_g34363</name>
</gene>
<dbReference type="PANTHER" id="PTHR33223">
    <property type="entry name" value="CCHC-TYPE DOMAIN-CONTAINING PROTEIN"/>
    <property type="match status" value="1"/>
</dbReference>
<keyword evidence="4" id="KW-1185">Reference proteome</keyword>
<dbReference type="Pfam" id="PF03732">
    <property type="entry name" value="Retrotrans_gag"/>
    <property type="match status" value="1"/>
</dbReference>
<reference evidence="3 4" key="1">
    <citation type="journal article" date="2021" name="Commun. Biol.">
        <title>The genome of Shorea leprosula (Dipterocarpaceae) highlights the ecological relevance of drought in aseasonal tropical rainforests.</title>
        <authorList>
            <person name="Ng K.K.S."/>
            <person name="Kobayashi M.J."/>
            <person name="Fawcett J.A."/>
            <person name="Hatakeyama M."/>
            <person name="Paape T."/>
            <person name="Ng C.H."/>
            <person name="Ang C.C."/>
            <person name="Tnah L.H."/>
            <person name="Lee C.T."/>
            <person name="Nishiyama T."/>
            <person name="Sese J."/>
            <person name="O'Brien M.J."/>
            <person name="Copetti D."/>
            <person name="Mohd Noor M.I."/>
            <person name="Ong R.C."/>
            <person name="Putra M."/>
            <person name="Sireger I.Z."/>
            <person name="Indrioko S."/>
            <person name="Kosugi Y."/>
            <person name="Izuno A."/>
            <person name="Isagi Y."/>
            <person name="Lee S.L."/>
            <person name="Shimizu K.K."/>
        </authorList>
    </citation>
    <scope>NUCLEOTIDE SEQUENCE [LARGE SCALE GENOMIC DNA]</scope>
    <source>
        <strain evidence="3">214</strain>
    </source>
</reference>
<evidence type="ECO:0000259" key="2">
    <source>
        <dbReference type="Pfam" id="PF03732"/>
    </source>
</evidence>
<feature type="region of interest" description="Disordered" evidence="1">
    <location>
        <begin position="445"/>
        <end position="505"/>
    </location>
</feature>
<evidence type="ECO:0000256" key="1">
    <source>
        <dbReference type="SAM" id="MobiDB-lite"/>
    </source>
</evidence>
<accession>A0AAV5KJU6</accession>
<dbReference type="InterPro" id="IPR005162">
    <property type="entry name" value="Retrotrans_gag_dom"/>
</dbReference>
<comment type="caution">
    <text evidence="3">The sequence shown here is derived from an EMBL/GenBank/DDBJ whole genome shotgun (WGS) entry which is preliminary data.</text>
</comment>
<proteinExistence type="predicted"/>
<dbReference type="Proteomes" id="UP001054252">
    <property type="component" value="Unassembled WGS sequence"/>
</dbReference>
<organism evidence="3 4">
    <name type="scientific">Rubroshorea leprosula</name>
    <dbReference type="NCBI Taxonomy" id="152421"/>
    <lineage>
        <taxon>Eukaryota</taxon>
        <taxon>Viridiplantae</taxon>
        <taxon>Streptophyta</taxon>
        <taxon>Embryophyta</taxon>
        <taxon>Tracheophyta</taxon>
        <taxon>Spermatophyta</taxon>
        <taxon>Magnoliopsida</taxon>
        <taxon>eudicotyledons</taxon>
        <taxon>Gunneridae</taxon>
        <taxon>Pentapetalae</taxon>
        <taxon>rosids</taxon>
        <taxon>malvids</taxon>
        <taxon>Malvales</taxon>
        <taxon>Dipterocarpaceae</taxon>
        <taxon>Rubroshorea</taxon>
    </lineage>
</organism>
<feature type="domain" description="Retrotransposon gag" evidence="2">
    <location>
        <begin position="247"/>
        <end position="339"/>
    </location>
</feature>
<dbReference type="AlphaFoldDB" id="A0AAV5KJU6"/>
<sequence>MNPAHGFTMANPGSWVHDGEPRLVGSRWRTQARGFTMANPGSWVRREPSSWVHDGETQARGFTMANPGSWVRREPSSWVHDGETQARGFVVNPACGFLVNPRAGFLSNPRVGFVENLLSWVRREPLKLGTSRTSRATFLAPLGFAWRTTLVVKPIDIMAEDPVANQAIRTLKEYASPSIEGTVSSIRRLAVKVNNFEIKPATIQMIQQSVQFCGLPSDDPNAHIANFLEICDTFKYNGVSDDAVRLRLFSFSLRDKAKNWLNSLPVGLITTWDMMAQKFLSKFFLPAKTAKMRNDIATFVQLDMESLYEAWERYKKLLRKCPHHGLPIWLQVHTFYNGLFPNNRTMLDAAVGGSLMSKHADESYNLIEEMASNSYQWGSERSHIKKNARIYGVDAFTALTAQIEFQSQEVATKSLEATVQNQGASIQNLEAQVGQLASVVSGRAQGVLPSSTKKNPKEQVKAVTLRSEKQIGDEESSDNKGEKVKAPTEEKKSEVPSKESEEVKSYVPPIPFPHRLKQQKLDKQFAKFLDIFKKLHINIPFADALAQMPSYAKFLKEIVSNKRKLEEYETVKLTEECSAILQNKLPPKLKDPGKDCPDLLETCVVHSKDITVGNEDIREYAFHLEACPPFLNSKEPSIQDFRANMPRLKPSLEEPPKLELKPLPV</sequence>